<keyword evidence="10" id="KW-0067">ATP-binding</keyword>
<evidence type="ECO:0000259" key="14">
    <source>
        <dbReference type="Pfam" id="PF00156"/>
    </source>
</evidence>
<dbReference type="GO" id="GO:0006015">
    <property type="term" value="P:5-phosphoribose 1-diphosphate biosynthetic process"/>
    <property type="evidence" value="ECO:0007669"/>
    <property type="project" value="TreeGrafter"/>
</dbReference>
<accession>A0A1A9Z147</accession>
<organism evidence="16 17">
    <name type="scientific">Glossina pallidipes</name>
    <name type="common">Tsetse fly</name>
    <dbReference type="NCBI Taxonomy" id="7398"/>
    <lineage>
        <taxon>Eukaryota</taxon>
        <taxon>Metazoa</taxon>
        <taxon>Ecdysozoa</taxon>
        <taxon>Arthropoda</taxon>
        <taxon>Hexapoda</taxon>
        <taxon>Insecta</taxon>
        <taxon>Pterygota</taxon>
        <taxon>Neoptera</taxon>
        <taxon>Endopterygota</taxon>
        <taxon>Diptera</taxon>
        <taxon>Brachycera</taxon>
        <taxon>Muscomorpha</taxon>
        <taxon>Hippoboscoidea</taxon>
        <taxon>Glossinidae</taxon>
        <taxon>Glossina</taxon>
    </lineage>
</organism>
<dbReference type="SMART" id="SM01400">
    <property type="entry name" value="Pribosyltran_N"/>
    <property type="match status" value="1"/>
</dbReference>
<evidence type="ECO:0000256" key="7">
    <source>
        <dbReference type="ARBA" id="ARBA00022727"/>
    </source>
</evidence>
<dbReference type="PANTHER" id="PTHR10210:SF32">
    <property type="entry name" value="RIBOSE-PHOSPHATE PYROPHOSPHOKINASE 2"/>
    <property type="match status" value="1"/>
</dbReference>
<dbReference type="FunFam" id="3.40.50.2020:FF:000001">
    <property type="entry name" value="Ribose-phosphate pyrophosphokinase"/>
    <property type="match status" value="1"/>
</dbReference>
<evidence type="ECO:0000256" key="13">
    <source>
        <dbReference type="RuleBase" id="RU004324"/>
    </source>
</evidence>
<reference evidence="17" key="1">
    <citation type="submission" date="2014-03" db="EMBL/GenBank/DDBJ databases">
        <authorList>
            <person name="Aksoy S."/>
            <person name="Warren W."/>
            <person name="Wilson R.K."/>
        </authorList>
    </citation>
    <scope>NUCLEOTIDE SEQUENCE [LARGE SCALE GENOMIC DNA]</scope>
    <source>
        <strain evidence="17">IAEA</strain>
    </source>
</reference>
<evidence type="ECO:0000256" key="10">
    <source>
        <dbReference type="ARBA" id="ARBA00022840"/>
    </source>
</evidence>
<dbReference type="GO" id="GO:0004749">
    <property type="term" value="F:ribose phosphate diphosphokinase activity"/>
    <property type="evidence" value="ECO:0007669"/>
    <property type="project" value="UniProtKB-EC"/>
</dbReference>
<dbReference type="Pfam" id="PF13793">
    <property type="entry name" value="Pribosyltran_N"/>
    <property type="match status" value="1"/>
</dbReference>
<feature type="domain" description="Phosphoribosyltransferase" evidence="14">
    <location>
        <begin position="151"/>
        <end position="226"/>
    </location>
</feature>
<evidence type="ECO:0000313" key="16">
    <source>
        <dbReference type="EnsemblMetazoa" id="GPAI000694-PA"/>
    </source>
</evidence>
<dbReference type="GO" id="GO:0000287">
    <property type="term" value="F:magnesium ion binding"/>
    <property type="evidence" value="ECO:0007669"/>
    <property type="project" value="InterPro"/>
</dbReference>
<keyword evidence="7 13" id="KW-0545">Nucleotide biosynthesis</keyword>
<dbReference type="InterPro" id="IPR029099">
    <property type="entry name" value="Pribosyltran_N"/>
</dbReference>
<evidence type="ECO:0000256" key="3">
    <source>
        <dbReference type="ARBA" id="ARBA00006478"/>
    </source>
</evidence>
<keyword evidence="5" id="KW-0808">Transferase</keyword>
<dbReference type="InterPro" id="IPR000836">
    <property type="entry name" value="PRTase_dom"/>
</dbReference>
<keyword evidence="11" id="KW-0460">Magnesium</keyword>
<dbReference type="Pfam" id="PF00156">
    <property type="entry name" value="Pribosyltran"/>
    <property type="match status" value="1"/>
</dbReference>
<sequence length="226" mass="25392">MKIFSGTSVIHLSSLISRAVNIELSQIKICRFKDNEINIKINENVRGEDVYIIQSTCNPVNDNLMELMLIVDALKRSAAKKIIAIIPYYGYGRQDRRANSEQVPITAKLVANLLSISGIDQIITVDIHCEQIQGFFDIVFDSISPETIFVKDINKKNFSNPIIVAPDFGSIRRARKISQALKNIEVVIIEKFRPNFNEIEVANIIGNVKNRSCILVDDIIDTASTL</sequence>
<evidence type="ECO:0000256" key="4">
    <source>
        <dbReference type="ARBA" id="ARBA00013247"/>
    </source>
</evidence>
<dbReference type="CDD" id="cd06223">
    <property type="entry name" value="PRTases_typeI"/>
    <property type="match status" value="1"/>
</dbReference>
<dbReference type="NCBIfam" id="TIGR01251">
    <property type="entry name" value="ribP_PPkin"/>
    <property type="match status" value="1"/>
</dbReference>
<dbReference type="VEuPathDB" id="VectorBase:GPAI000694"/>
<evidence type="ECO:0000256" key="9">
    <source>
        <dbReference type="ARBA" id="ARBA00022777"/>
    </source>
</evidence>
<keyword evidence="17" id="KW-1185">Reference proteome</keyword>
<dbReference type="GO" id="GO:0002189">
    <property type="term" value="C:ribose phosphate diphosphokinase complex"/>
    <property type="evidence" value="ECO:0007669"/>
    <property type="project" value="TreeGrafter"/>
</dbReference>
<dbReference type="GO" id="GO:0016301">
    <property type="term" value="F:kinase activity"/>
    <property type="evidence" value="ECO:0007669"/>
    <property type="project" value="UniProtKB-KW"/>
</dbReference>
<evidence type="ECO:0000256" key="5">
    <source>
        <dbReference type="ARBA" id="ARBA00022679"/>
    </source>
</evidence>
<evidence type="ECO:0000256" key="2">
    <source>
        <dbReference type="ARBA" id="ARBA00004996"/>
    </source>
</evidence>
<dbReference type="EC" id="2.7.6.1" evidence="4"/>
<comment type="cofactor">
    <cofactor evidence="1">
        <name>Mg(2+)</name>
        <dbReference type="ChEBI" id="CHEBI:18420"/>
    </cofactor>
</comment>
<evidence type="ECO:0000256" key="1">
    <source>
        <dbReference type="ARBA" id="ARBA00001946"/>
    </source>
</evidence>
<evidence type="ECO:0000256" key="8">
    <source>
        <dbReference type="ARBA" id="ARBA00022741"/>
    </source>
</evidence>
<dbReference type="SUPFAM" id="SSF53271">
    <property type="entry name" value="PRTase-like"/>
    <property type="match status" value="2"/>
</dbReference>
<comment type="pathway">
    <text evidence="2">Metabolic intermediate biosynthesis; 5-phospho-alpha-D-ribose 1-diphosphate biosynthesis; 5-phospho-alpha-D-ribose 1-diphosphate from D-ribose 5-phosphate (route I): step 1/1.</text>
</comment>
<evidence type="ECO:0000256" key="6">
    <source>
        <dbReference type="ARBA" id="ARBA00022723"/>
    </source>
</evidence>
<evidence type="ECO:0000256" key="11">
    <source>
        <dbReference type="ARBA" id="ARBA00022842"/>
    </source>
</evidence>
<keyword evidence="9" id="KW-0418">Kinase</keyword>
<name>A0A1A9Z147_GLOPL</name>
<dbReference type="Proteomes" id="UP000092445">
    <property type="component" value="Unassembled WGS sequence"/>
</dbReference>
<comment type="catalytic activity">
    <reaction evidence="12">
        <text>D-ribose 5-phosphate + ATP = 5-phospho-alpha-D-ribose 1-diphosphate + AMP + H(+)</text>
        <dbReference type="Rhea" id="RHEA:15609"/>
        <dbReference type="ChEBI" id="CHEBI:15378"/>
        <dbReference type="ChEBI" id="CHEBI:30616"/>
        <dbReference type="ChEBI" id="CHEBI:58017"/>
        <dbReference type="ChEBI" id="CHEBI:78346"/>
        <dbReference type="ChEBI" id="CHEBI:456215"/>
        <dbReference type="EC" id="2.7.6.1"/>
    </reaction>
</comment>
<proteinExistence type="inferred from homology"/>
<reference evidence="16" key="2">
    <citation type="submission" date="2020-05" db="UniProtKB">
        <authorList>
            <consortium name="EnsemblMetazoa"/>
        </authorList>
    </citation>
    <scope>IDENTIFICATION</scope>
    <source>
        <strain evidence="16">IAEA</strain>
    </source>
</reference>
<dbReference type="STRING" id="7398.A0A1A9Z147"/>
<dbReference type="InterPro" id="IPR005946">
    <property type="entry name" value="Rib-P_diPkinase"/>
</dbReference>
<evidence type="ECO:0000313" key="17">
    <source>
        <dbReference type="Proteomes" id="UP000092445"/>
    </source>
</evidence>
<dbReference type="Gene3D" id="3.40.50.2020">
    <property type="match status" value="2"/>
</dbReference>
<feature type="domain" description="Ribose-phosphate pyrophosphokinase N-terminal" evidence="15">
    <location>
        <begin position="1"/>
        <end position="118"/>
    </location>
</feature>
<protein>
    <recommendedName>
        <fullName evidence="4">ribose-phosphate diphosphokinase</fullName>
        <ecNumber evidence="4">2.7.6.1</ecNumber>
    </recommendedName>
</protein>
<dbReference type="GO" id="GO:0006164">
    <property type="term" value="P:purine nucleotide biosynthetic process"/>
    <property type="evidence" value="ECO:0007669"/>
    <property type="project" value="TreeGrafter"/>
</dbReference>
<dbReference type="GO" id="GO:0005524">
    <property type="term" value="F:ATP binding"/>
    <property type="evidence" value="ECO:0007669"/>
    <property type="project" value="UniProtKB-KW"/>
</dbReference>
<keyword evidence="6" id="KW-0479">Metal-binding</keyword>
<dbReference type="AlphaFoldDB" id="A0A1A9Z147"/>
<dbReference type="InterPro" id="IPR029057">
    <property type="entry name" value="PRTase-like"/>
</dbReference>
<evidence type="ECO:0000259" key="15">
    <source>
        <dbReference type="Pfam" id="PF13793"/>
    </source>
</evidence>
<dbReference type="PANTHER" id="PTHR10210">
    <property type="entry name" value="RIBOSE-PHOSPHATE DIPHOSPHOKINASE FAMILY MEMBER"/>
    <property type="match status" value="1"/>
</dbReference>
<dbReference type="NCBIfam" id="NF002320">
    <property type="entry name" value="PRK01259.1"/>
    <property type="match status" value="1"/>
</dbReference>
<evidence type="ECO:0000256" key="12">
    <source>
        <dbReference type="ARBA" id="ARBA00049535"/>
    </source>
</evidence>
<dbReference type="GO" id="GO:0005737">
    <property type="term" value="C:cytoplasm"/>
    <property type="evidence" value="ECO:0007669"/>
    <property type="project" value="TreeGrafter"/>
</dbReference>
<dbReference type="EnsemblMetazoa" id="GPAI000694-RA">
    <property type="protein sequence ID" value="GPAI000694-PA"/>
    <property type="gene ID" value="GPAI000694"/>
</dbReference>
<comment type="similarity">
    <text evidence="3 13">Belongs to the ribose-phosphate pyrophosphokinase family.</text>
</comment>
<keyword evidence="8" id="KW-0547">Nucleotide-binding</keyword>